<dbReference type="GO" id="GO:0017046">
    <property type="term" value="F:peptide hormone binding"/>
    <property type="evidence" value="ECO:0007669"/>
    <property type="project" value="TreeGrafter"/>
</dbReference>
<evidence type="ECO:0000256" key="4">
    <source>
        <dbReference type="ARBA" id="ARBA00023136"/>
    </source>
</evidence>
<evidence type="ECO:0000259" key="5">
    <source>
        <dbReference type="Pfam" id="PF01094"/>
    </source>
</evidence>
<comment type="caution">
    <text evidence="6">The sequence shown here is derived from an EMBL/GenBank/DDBJ whole genome shotgun (WGS) entry which is preliminary data.</text>
</comment>
<dbReference type="EMBL" id="VSWD01000008">
    <property type="protein sequence ID" value="KAK3095408.1"/>
    <property type="molecule type" value="Genomic_DNA"/>
</dbReference>
<dbReference type="InterPro" id="IPR001828">
    <property type="entry name" value="ANF_lig-bd_rcpt"/>
</dbReference>
<accession>A0AA88Y0I1</accession>
<dbReference type="Gene3D" id="3.40.50.2300">
    <property type="match status" value="1"/>
</dbReference>
<gene>
    <name evidence="6" type="ORF">FSP39_014317</name>
</gene>
<keyword evidence="3" id="KW-1133">Transmembrane helix</keyword>
<dbReference type="SUPFAM" id="SSF53822">
    <property type="entry name" value="Periplasmic binding protein-like I"/>
    <property type="match status" value="1"/>
</dbReference>
<dbReference type="Pfam" id="PF01094">
    <property type="entry name" value="ANF_receptor"/>
    <property type="match status" value="1"/>
</dbReference>
<organism evidence="6 7">
    <name type="scientific">Pinctada imbricata</name>
    <name type="common">Atlantic pearl-oyster</name>
    <name type="synonym">Pinctada martensii</name>
    <dbReference type="NCBI Taxonomy" id="66713"/>
    <lineage>
        <taxon>Eukaryota</taxon>
        <taxon>Metazoa</taxon>
        <taxon>Spiralia</taxon>
        <taxon>Lophotrochozoa</taxon>
        <taxon>Mollusca</taxon>
        <taxon>Bivalvia</taxon>
        <taxon>Autobranchia</taxon>
        <taxon>Pteriomorphia</taxon>
        <taxon>Pterioida</taxon>
        <taxon>Pterioidea</taxon>
        <taxon>Pteriidae</taxon>
        <taxon>Pinctada</taxon>
    </lineage>
</organism>
<proteinExistence type="predicted"/>
<dbReference type="PANTHER" id="PTHR44755:SF8">
    <property type="entry name" value="RECEPTOR LIGAND BINDING REGION DOMAIN-CONTAINING PROTEIN"/>
    <property type="match status" value="1"/>
</dbReference>
<dbReference type="PANTHER" id="PTHR44755">
    <property type="entry name" value="NATRIURETIC PEPTIDE RECEPTOR 3-RELATED"/>
    <property type="match status" value="1"/>
</dbReference>
<protein>
    <recommendedName>
        <fullName evidence="5">Receptor ligand binding region domain-containing protein</fullName>
    </recommendedName>
</protein>
<keyword evidence="7" id="KW-1185">Reference proteome</keyword>
<evidence type="ECO:0000256" key="1">
    <source>
        <dbReference type="ARBA" id="ARBA00004370"/>
    </source>
</evidence>
<dbReference type="Proteomes" id="UP001186944">
    <property type="component" value="Unassembled WGS sequence"/>
</dbReference>
<evidence type="ECO:0000313" key="6">
    <source>
        <dbReference type="EMBL" id="KAK3095408.1"/>
    </source>
</evidence>
<evidence type="ECO:0000256" key="3">
    <source>
        <dbReference type="ARBA" id="ARBA00022989"/>
    </source>
</evidence>
<keyword evidence="2" id="KW-0812">Transmembrane</keyword>
<comment type="subcellular location">
    <subcellularLocation>
        <location evidence="1">Membrane</location>
    </subcellularLocation>
</comment>
<evidence type="ECO:0000313" key="7">
    <source>
        <dbReference type="Proteomes" id="UP001186944"/>
    </source>
</evidence>
<dbReference type="GO" id="GO:0007165">
    <property type="term" value="P:signal transduction"/>
    <property type="evidence" value="ECO:0007669"/>
    <property type="project" value="TreeGrafter"/>
</dbReference>
<dbReference type="GO" id="GO:0016020">
    <property type="term" value="C:membrane"/>
    <property type="evidence" value="ECO:0007669"/>
    <property type="project" value="UniProtKB-SubCell"/>
</dbReference>
<dbReference type="CDD" id="cd06352">
    <property type="entry name" value="PBP1_NPR_GC-like"/>
    <property type="match status" value="1"/>
</dbReference>
<keyword evidence="4" id="KW-0472">Membrane</keyword>
<dbReference type="GO" id="GO:0038023">
    <property type="term" value="F:signaling receptor activity"/>
    <property type="evidence" value="ECO:0007669"/>
    <property type="project" value="TreeGrafter"/>
</dbReference>
<feature type="domain" description="Receptor ligand binding region" evidence="5">
    <location>
        <begin position="53"/>
        <end position="205"/>
    </location>
</feature>
<name>A0AA88Y0I1_PINIB</name>
<sequence length="259" mass="28417">MMSVITILRAIKVSVLLSIPYIFYLSSAVTINVCTIICDGGKIPYCIGRSGPALDIGIEKLRQKLPEVEVNFYVNLTTGMCGPQDVGAIAAQMFYQHGASVFIGPGCSSRVENVALMAKSWNIPLLTPVGSSGALADKNIYTTLTRLSYDQIKLGKFFINVLEQFSWRNIAVIYDVSYPLFKTMALNLIDNFSAVGFVVSENSFDSKSTQLDISGLLHRASSLSRGMSEILILINIFQLTHLQKKDTDSEEIASNIILN</sequence>
<dbReference type="InterPro" id="IPR028082">
    <property type="entry name" value="Peripla_BP_I"/>
</dbReference>
<evidence type="ECO:0000256" key="2">
    <source>
        <dbReference type="ARBA" id="ARBA00022692"/>
    </source>
</evidence>
<reference evidence="6" key="1">
    <citation type="submission" date="2019-08" db="EMBL/GenBank/DDBJ databases">
        <title>The improved chromosome-level genome for the pearl oyster Pinctada fucata martensii using PacBio sequencing and Hi-C.</title>
        <authorList>
            <person name="Zheng Z."/>
        </authorList>
    </citation>
    <scope>NUCLEOTIDE SEQUENCE</scope>
    <source>
        <strain evidence="6">ZZ-2019</strain>
        <tissue evidence="6">Adductor muscle</tissue>
    </source>
</reference>
<dbReference type="AlphaFoldDB" id="A0AA88Y0I1"/>
<dbReference type="InterPro" id="IPR052612">
    <property type="entry name" value="ANP_Clearance_Receptor"/>
</dbReference>